<dbReference type="InterPro" id="IPR041657">
    <property type="entry name" value="HTH_17"/>
</dbReference>
<evidence type="ECO:0000313" key="4">
    <source>
        <dbReference type="Proteomes" id="UP000596857"/>
    </source>
</evidence>
<dbReference type="RefSeq" id="WP_171718657.1">
    <property type="nucleotide sequence ID" value="NZ_WHOB01000059.1"/>
</dbReference>
<sequence>MSKVKYDLLQFLEKVESGNVTAQDIHNAQSMVKSAVIIPSGSILRKGRPEFHSKHRVTISVLRDVPQSHEYYTVQEVAERFNVTDKAVYKWIKHNKIESERTSPHSRDIRIPKHQFKNPPAEDKTSILEQSIFNDALEMELVNRKDLYHDED</sequence>
<dbReference type="EMBL" id="WHOB01000059">
    <property type="protein sequence ID" value="NOU81162.1"/>
    <property type="molecule type" value="Genomic_DNA"/>
</dbReference>
<keyword evidence="4" id="KW-1185">Reference proteome</keyword>
<evidence type="ECO:0000256" key="1">
    <source>
        <dbReference type="SAM" id="MobiDB-lite"/>
    </source>
</evidence>
<evidence type="ECO:0000313" key="3">
    <source>
        <dbReference type="EMBL" id="NOU81162.1"/>
    </source>
</evidence>
<accession>A0ABX1YJE5</accession>
<feature type="region of interest" description="Disordered" evidence="1">
    <location>
        <begin position="101"/>
        <end position="123"/>
    </location>
</feature>
<feature type="domain" description="Helix-turn-helix" evidence="2">
    <location>
        <begin position="71"/>
        <end position="115"/>
    </location>
</feature>
<name>A0ABX1YJE5_9BACL</name>
<dbReference type="InterPro" id="IPR010093">
    <property type="entry name" value="SinI_DNA-bd"/>
</dbReference>
<proteinExistence type="predicted"/>
<dbReference type="Proteomes" id="UP000596857">
    <property type="component" value="Unassembled WGS sequence"/>
</dbReference>
<gene>
    <name evidence="3" type="ORF">GC101_20065</name>
</gene>
<comment type="caution">
    <text evidence="3">The sequence shown here is derived from an EMBL/GenBank/DDBJ whole genome shotgun (WGS) entry which is preliminary data.</text>
</comment>
<reference evidence="3 4" key="1">
    <citation type="submission" date="2019-10" db="EMBL/GenBank/DDBJ databases">
        <title>Description of Paenibacillus terricola sp. nov.</title>
        <authorList>
            <person name="Carlier A."/>
            <person name="Qi S."/>
        </authorList>
    </citation>
    <scope>NUCLEOTIDE SEQUENCE [LARGE SCALE GENOMIC DNA]</scope>
    <source>
        <strain evidence="3 4">LMG 31459</strain>
    </source>
</reference>
<dbReference type="NCBIfam" id="TIGR01764">
    <property type="entry name" value="excise"/>
    <property type="match status" value="1"/>
</dbReference>
<evidence type="ECO:0000259" key="2">
    <source>
        <dbReference type="Pfam" id="PF12728"/>
    </source>
</evidence>
<dbReference type="Pfam" id="PF12728">
    <property type="entry name" value="HTH_17"/>
    <property type="match status" value="1"/>
</dbReference>
<feature type="compositionally biased region" description="Basic and acidic residues" evidence="1">
    <location>
        <begin position="101"/>
        <end position="111"/>
    </location>
</feature>
<protein>
    <submittedName>
        <fullName evidence="3">Helix-turn-helix domain-containing protein</fullName>
    </submittedName>
</protein>
<organism evidence="3 4">
    <name type="scientific">Paenibacillus phytohabitans</name>
    <dbReference type="NCBI Taxonomy" id="2654978"/>
    <lineage>
        <taxon>Bacteria</taxon>
        <taxon>Bacillati</taxon>
        <taxon>Bacillota</taxon>
        <taxon>Bacilli</taxon>
        <taxon>Bacillales</taxon>
        <taxon>Paenibacillaceae</taxon>
        <taxon>Paenibacillus</taxon>
    </lineage>
</organism>